<organism evidence="1">
    <name type="scientific">Tanacetum cinerariifolium</name>
    <name type="common">Dalmatian daisy</name>
    <name type="synonym">Chrysanthemum cinerariifolium</name>
    <dbReference type="NCBI Taxonomy" id="118510"/>
    <lineage>
        <taxon>Eukaryota</taxon>
        <taxon>Viridiplantae</taxon>
        <taxon>Streptophyta</taxon>
        <taxon>Embryophyta</taxon>
        <taxon>Tracheophyta</taxon>
        <taxon>Spermatophyta</taxon>
        <taxon>Magnoliopsida</taxon>
        <taxon>eudicotyledons</taxon>
        <taxon>Gunneridae</taxon>
        <taxon>Pentapetalae</taxon>
        <taxon>asterids</taxon>
        <taxon>campanulids</taxon>
        <taxon>Asterales</taxon>
        <taxon>Asteraceae</taxon>
        <taxon>Asteroideae</taxon>
        <taxon>Anthemideae</taxon>
        <taxon>Anthemidinae</taxon>
        <taxon>Tanacetum</taxon>
    </lineage>
</organism>
<reference evidence="1" key="1">
    <citation type="journal article" date="2019" name="Sci. Rep.">
        <title>Draft genome of Tanacetum cinerariifolium, the natural source of mosquito coil.</title>
        <authorList>
            <person name="Yamashiro T."/>
            <person name="Shiraishi A."/>
            <person name="Satake H."/>
            <person name="Nakayama K."/>
        </authorList>
    </citation>
    <scope>NUCLEOTIDE SEQUENCE</scope>
</reference>
<comment type="caution">
    <text evidence="1">The sequence shown here is derived from an EMBL/GenBank/DDBJ whole genome shotgun (WGS) entry which is preliminary data.</text>
</comment>
<gene>
    <name evidence="1" type="ORF">Tci_907382</name>
</gene>
<accession>A0A699VM45</accession>
<feature type="non-terminal residue" evidence="1">
    <location>
        <position position="1"/>
    </location>
</feature>
<name>A0A699VM45_TANCI</name>
<dbReference type="EMBL" id="BKCJ011458632">
    <property type="protein sequence ID" value="GFD35413.1"/>
    <property type="molecule type" value="Genomic_DNA"/>
</dbReference>
<dbReference type="AlphaFoldDB" id="A0A699VM45"/>
<evidence type="ECO:0000313" key="1">
    <source>
        <dbReference type="EMBL" id="GFD35413.1"/>
    </source>
</evidence>
<proteinExistence type="predicted"/>
<protein>
    <submittedName>
        <fullName evidence="1">Zinc finger, CCHC-type</fullName>
    </submittedName>
</protein>
<sequence>VATIKQYQDLDEMSFEEAIGRLTAYEERIKSQDTLEPNDQDKLLMASSNNKTYRKWRDKSSPSVCDYGREY</sequence>